<dbReference type="PANTHER" id="PTHR31751:SF7">
    <property type="entry name" value="THAP-TYPE DOMAIN-CONTAINING PROTEIN"/>
    <property type="match status" value="1"/>
</dbReference>
<dbReference type="EMBL" id="CACRXK020008107">
    <property type="protein sequence ID" value="CAB4013997.1"/>
    <property type="molecule type" value="Genomic_DNA"/>
</dbReference>
<dbReference type="PANTHER" id="PTHR31751">
    <property type="entry name" value="SI:CH211-108C17.2-RELATED-RELATED"/>
    <property type="match status" value="1"/>
</dbReference>
<reference evidence="1" key="1">
    <citation type="submission" date="2020-04" db="EMBL/GenBank/DDBJ databases">
        <authorList>
            <person name="Alioto T."/>
            <person name="Alioto T."/>
            <person name="Gomez Garrido J."/>
        </authorList>
    </citation>
    <scope>NUCLEOTIDE SEQUENCE</scope>
    <source>
        <strain evidence="1">A484AB</strain>
    </source>
</reference>
<protein>
    <submittedName>
        <fullName evidence="1">Uncharacterized protein</fullName>
    </submittedName>
</protein>
<name>A0A6S7I9S3_PARCT</name>
<proteinExistence type="predicted"/>
<dbReference type="Proteomes" id="UP001152795">
    <property type="component" value="Unassembled WGS sequence"/>
</dbReference>
<dbReference type="OrthoDB" id="5984683at2759"/>
<organism evidence="1 2">
    <name type="scientific">Paramuricea clavata</name>
    <name type="common">Red gorgonian</name>
    <name type="synonym">Violescent sea-whip</name>
    <dbReference type="NCBI Taxonomy" id="317549"/>
    <lineage>
        <taxon>Eukaryota</taxon>
        <taxon>Metazoa</taxon>
        <taxon>Cnidaria</taxon>
        <taxon>Anthozoa</taxon>
        <taxon>Octocorallia</taxon>
        <taxon>Malacalcyonacea</taxon>
        <taxon>Plexauridae</taxon>
        <taxon>Paramuricea</taxon>
    </lineage>
</organism>
<evidence type="ECO:0000313" key="2">
    <source>
        <dbReference type="Proteomes" id="UP001152795"/>
    </source>
</evidence>
<accession>A0A6S7I9S3</accession>
<comment type="caution">
    <text evidence="1">The sequence shown here is derived from an EMBL/GenBank/DDBJ whole genome shotgun (WGS) entry which is preliminary data.</text>
</comment>
<sequence>MVKESKFVCSLVLLLQVFQARCQTPGCVNAPTVSYRFVCASLFIDSVCSSGHKHRFCSSHELGEGVYVNSLQAAVSILLSGNSFAKIERMAKFYDLALLSKSTFYRYQRLYLIPEINEWWAWTRQELLKEFVGQDNVIGGDGQCDSPGFNAKNLCYFMVEANSNYIIDIEILDKRHVGLASTNMEREAVKRGLERLTQDIKVVEFVTDASTSVKALLENNFPTIVHSLDVWHKSKSIKKCSLAKV</sequence>
<keyword evidence="2" id="KW-1185">Reference proteome</keyword>
<gene>
    <name evidence="1" type="ORF">PACLA_8A014607</name>
</gene>
<evidence type="ECO:0000313" key="1">
    <source>
        <dbReference type="EMBL" id="CAB4013997.1"/>
    </source>
</evidence>
<dbReference type="AlphaFoldDB" id="A0A6S7I9S3"/>